<dbReference type="AlphaFoldDB" id="A0A397GLQ5"/>
<dbReference type="Gene3D" id="3.30.750.60">
    <property type="entry name" value="Endosialidase, N-terminal extension domain"/>
    <property type="match status" value="1"/>
</dbReference>
<accession>A0A397GLQ5</accession>
<dbReference type="OrthoDB" id="2310202at2759"/>
<protein>
    <submittedName>
        <fullName evidence="1">Uncharacterized protein</fullName>
    </submittedName>
</protein>
<name>A0A397GLQ5_9GLOM</name>
<dbReference type="Proteomes" id="UP000266861">
    <property type="component" value="Unassembled WGS sequence"/>
</dbReference>
<dbReference type="EMBL" id="PQFF01000432">
    <property type="protein sequence ID" value="RHZ50406.1"/>
    <property type="molecule type" value="Genomic_DNA"/>
</dbReference>
<gene>
    <name evidence="1" type="ORF">Glove_499g31</name>
</gene>
<proteinExistence type="predicted"/>
<dbReference type="InterPro" id="IPR006758">
    <property type="entry name" value="A32L"/>
</dbReference>
<reference evidence="1 2" key="1">
    <citation type="submission" date="2018-08" db="EMBL/GenBank/DDBJ databases">
        <title>Genome and evolution of the arbuscular mycorrhizal fungus Diversispora epigaea (formerly Glomus versiforme) and its bacterial endosymbionts.</title>
        <authorList>
            <person name="Sun X."/>
            <person name="Fei Z."/>
            <person name="Harrison M."/>
        </authorList>
    </citation>
    <scope>NUCLEOTIDE SEQUENCE [LARGE SCALE GENOMIC DNA]</scope>
    <source>
        <strain evidence="1 2">IT104</strain>
    </source>
</reference>
<comment type="caution">
    <text evidence="1">The sequence shown here is derived from an EMBL/GenBank/DDBJ whole genome shotgun (WGS) entry which is preliminary data.</text>
</comment>
<sequence length="148" mass="17643">MYKVYLYMIGNKDKDKASQNENYGERYILCDDLVIIVQHQNEYENVRFKLIDPEKIPNISKFKNTGWKTVIVFDDLAGEPLSIQQKIIPFFRSGRHKRINLIYIAQRYFETYPNIRTNLTYISLHRSCTLETIKRILKDIVTPCIDIY</sequence>
<keyword evidence="2" id="KW-1185">Reference proteome</keyword>
<dbReference type="Pfam" id="PF04665">
    <property type="entry name" value="Pox_A32"/>
    <property type="match status" value="1"/>
</dbReference>
<evidence type="ECO:0000313" key="1">
    <source>
        <dbReference type="EMBL" id="RHZ50406.1"/>
    </source>
</evidence>
<evidence type="ECO:0000313" key="2">
    <source>
        <dbReference type="Proteomes" id="UP000266861"/>
    </source>
</evidence>
<organism evidence="1 2">
    <name type="scientific">Diversispora epigaea</name>
    <dbReference type="NCBI Taxonomy" id="1348612"/>
    <lineage>
        <taxon>Eukaryota</taxon>
        <taxon>Fungi</taxon>
        <taxon>Fungi incertae sedis</taxon>
        <taxon>Mucoromycota</taxon>
        <taxon>Glomeromycotina</taxon>
        <taxon>Glomeromycetes</taxon>
        <taxon>Diversisporales</taxon>
        <taxon>Diversisporaceae</taxon>
        <taxon>Diversispora</taxon>
    </lineage>
</organism>